<keyword evidence="3" id="KW-1185">Reference proteome</keyword>
<evidence type="ECO:0000313" key="3">
    <source>
        <dbReference type="Proteomes" id="UP000198931"/>
    </source>
</evidence>
<proteinExistence type="predicted"/>
<feature type="transmembrane region" description="Helical" evidence="1">
    <location>
        <begin position="7"/>
        <end position="29"/>
    </location>
</feature>
<keyword evidence="1" id="KW-0812">Transmembrane</keyword>
<dbReference type="Proteomes" id="UP000198931">
    <property type="component" value="Unassembled WGS sequence"/>
</dbReference>
<organism evidence="2 3">
    <name type="scientific">Halpernia frigidisoli</name>
    <dbReference type="NCBI Taxonomy" id="1125876"/>
    <lineage>
        <taxon>Bacteria</taxon>
        <taxon>Pseudomonadati</taxon>
        <taxon>Bacteroidota</taxon>
        <taxon>Flavobacteriia</taxon>
        <taxon>Flavobacteriales</taxon>
        <taxon>Weeksellaceae</taxon>
        <taxon>Chryseobacterium group</taxon>
        <taxon>Halpernia</taxon>
    </lineage>
</organism>
<name>A0A1I3FMN2_9FLAO</name>
<protein>
    <submittedName>
        <fullName evidence="2">Uncharacterized protein</fullName>
    </submittedName>
</protein>
<dbReference type="OrthoDB" id="1250699at2"/>
<dbReference type="RefSeq" id="WP_090079482.1">
    <property type="nucleotide sequence ID" value="NZ_FOQT01000002.1"/>
</dbReference>
<dbReference type="STRING" id="1125876.SAMN05443292_1484"/>
<dbReference type="AlphaFoldDB" id="A0A1I3FMN2"/>
<evidence type="ECO:0000313" key="2">
    <source>
        <dbReference type="EMBL" id="SFI12424.1"/>
    </source>
</evidence>
<sequence length="179" mass="21257">MKFKLKFYHFFIILFIGFSVISLPFVHYLKNEIKKEVKIIILQNKLSHTDLVQFSEKDLKNASFIDKNEFLLKGEMFDIVTSKVIKGRKIYYCFLDKKETKIAVLETKIHNFFSISNLKQIKGKTYVLNSPKTGKFSENIKIFAISYYQDLEKRSQYRSYNFYRKSSDYVKKAVIPPEV</sequence>
<reference evidence="2 3" key="1">
    <citation type="submission" date="2016-10" db="EMBL/GenBank/DDBJ databases">
        <authorList>
            <person name="de Groot N.N."/>
        </authorList>
    </citation>
    <scope>NUCLEOTIDE SEQUENCE [LARGE SCALE GENOMIC DNA]</scope>
    <source>
        <strain evidence="2 3">DSM 26000</strain>
    </source>
</reference>
<dbReference type="EMBL" id="FOQT01000002">
    <property type="protein sequence ID" value="SFI12424.1"/>
    <property type="molecule type" value="Genomic_DNA"/>
</dbReference>
<keyword evidence="1" id="KW-0472">Membrane</keyword>
<gene>
    <name evidence="2" type="ORF">SAMN05443292_1484</name>
</gene>
<keyword evidence="1" id="KW-1133">Transmembrane helix</keyword>
<accession>A0A1I3FMN2</accession>
<evidence type="ECO:0000256" key="1">
    <source>
        <dbReference type="SAM" id="Phobius"/>
    </source>
</evidence>